<keyword evidence="20" id="KW-1185">Reference proteome</keyword>
<feature type="domain" description="Gelsolin-like" evidence="14">
    <location>
        <begin position="634"/>
        <end position="742"/>
    </location>
</feature>
<dbReference type="GO" id="GO:0000139">
    <property type="term" value="C:Golgi membrane"/>
    <property type="evidence" value="ECO:0007669"/>
    <property type="project" value="UniProtKB-SubCell"/>
</dbReference>
<dbReference type="Gene3D" id="1.20.120.730">
    <property type="entry name" value="Sec23/Sec24 helical domain"/>
    <property type="match status" value="1"/>
</dbReference>
<keyword evidence="6 13" id="KW-0256">Endoplasmic reticulum</keyword>
<dbReference type="PANTHER" id="PTHR11141:SF0">
    <property type="entry name" value="PROTEIN TRANSPORT PROTEIN SEC23"/>
    <property type="match status" value="1"/>
</dbReference>
<name>A0A151I608_9HYME</name>
<accession>A0A151I608</accession>
<evidence type="ECO:0000256" key="5">
    <source>
        <dbReference type="ARBA" id="ARBA00022723"/>
    </source>
</evidence>
<dbReference type="InterPro" id="IPR029006">
    <property type="entry name" value="ADF-H/Gelsolin-like_dom_sf"/>
</dbReference>
<evidence type="ECO:0000313" key="19">
    <source>
        <dbReference type="EMBL" id="KYM90359.1"/>
    </source>
</evidence>
<sequence>MTTYEDFIQQNEDRDGVRFTWNVWPSSRIDATRLVVPLGTLYQPIKERPNLPAIQYDPVLCTRSTCRAILNPLCQVDYRAKLWVCNFCFQRNPFPPQYAAISEQHQPAELIPMFSTIEYTIMRAQCLPPIFLLVVDTCLDDEELGALKDSLQMSLSLLPSNALIGLITFGKMVQVHELGCDGCSKSYVFRGTKDLQPKQVQDMLGIGRPIPGQNPNQPRGSGVQPLPPANRFLQPVHKCDMSLTDLLGELQRDPWPVGPGKRSLRSTGVALAVATGLLEASYANTGARIMLFVGGPCSQGPGQVVTDDLRQPIRSHHDIQKDNAKHMKKATKHYDALASRAATNGHIIDIYSCALDQTGLLEMRQCCNSTGGHMVMGDSFNSSLFKQTFQRVFAKDGKYLKMAFNATLEVKTSREIKVSGAIGPCVSLGVKGSSVGEQEVGLGGTCQWKFCSLTPSTTTALFFEVVNQHTAPIPQGGRGCMQFITQYQHSSGQRRIRVTTVARNWADASSSLHHISAGFDQEAAAVLMSRLAVFRAESDDGPDVLRWVDRMLIRLCQKFGEYAKDDPNSFRLAQNFSMYPQFMYHLRRSQFLQVFNNSPDETSFYRHMLMRENVADSLVMIQPVLYSYGFNGPPEAVLLDTSSIQPDRILLMDTFFQILIFHGEKLRPLFTNSTSDYDVKSEKNRLTIAQWRQLKYQDLPEYENFRQLLAAPVDDAADTLAVRFPAPRYIDTEQGGSQARFLLSKVNPSQTHNNMYAYGAVSKYIHTTQQNLGNTFKHVKNWAIFRTP</sequence>
<evidence type="ECO:0000259" key="15">
    <source>
        <dbReference type="Pfam" id="PF04810"/>
    </source>
</evidence>
<keyword evidence="9 13" id="KW-0653">Protein transport</keyword>
<evidence type="ECO:0000256" key="1">
    <source>
        <dbReference type="ARBA" id="ARBA00004394"/>
    </source>
</evidence>
<dbReference type="Pfam" id="PF08033">
    <property type="entry name" value="Sec23_BS"/>
    <property type="match status" value="1"/>
</dbReference>
<dbReference type="InterPro" id="IPR012990">
    <property type="entry name" value="Beta-sandwich_Sec23_24"/>
</dbReference>
<dbReference type="GO" id="GO:0005789">
    <property type="term" value="C:endoplasmic reticulum membrane"/>
    <property type="evidence" value="ECO:0007669"/>
    <property type="project" value="UniProtKB-SubCell"/>
</dbReference>
<dbReference type="PANTHER" id="PTHR11141">
    <property type="entry name" value="PROTEIN TRANSPORT PROTEIN SEC23"/>
    <property type="match status" value="1"/>
</dbReference>
<dbReference type="GO" id="GO:0030127">
    <property type="term" value="C:COPII vesicle coat"/>
    <property type="evidence" value="ECO:0007669"/>
    <property type="project" value="InterPro"/>
</dbReference>
<dbReference type="InterPro" id="IPR006896">
    <property type="entry name" value="Sec23/24_trunk_dom"/>
</dbReference>
<dbReference type="GO" id="GO:0006886">
    <property type="term" value="P:intracellular protein transport"/>
    <property type="evidence" value="ECO:0007669"/>
    <property type="project" value="InterPro"/>
</dbReference>
<keyword evidence="11 13" id="KW-0472">Membrane</keyword>
<dbReference type="InterPro" id="IPR006895">
    <property type="entry name" value="Znf_Sec23_Sec24"/>
</dbReference>
<evidence type="ECO:0000256" key="7">
    <source>
        <dbReference type="ARBA" id="ARBA00022833"/>
    </source>
</evidence>
<feature type="domain" description="Zinc finger Sec23/Sec24-type" evidence="15">
    <location>
        <begin position="58"/>
        <end position="98"/>
    </location>
</feature>
<keyword evidence="7 13" id="KW-0862">Zinc</keyword>
<keyword evidence="12 13" id="KW-0968">Cytoplasmic vesicle</keyword>
<keyword evidence="10" id="KW-0333">Golgi apparatus</keyword>
<keyword evidence="8 13" id="KW-0931">ER-Golgi transport</keyword>
<dbReference type="SUPFAM" id="SSF53300">
    <property type="entry name" value="vWA-like"/>
    <property type="match status" value="1"/>
</dbReference>
<comment type="similarity">
    <text evidence="2 13">Belongs to the SEC23/SEC24 family. SEC23 subfamily.</text>
</comment>
<dbReference type="CDD" id="cd01478">
    <property type="entry name" value="Sec23-like"/>
    <property type="match status" value="1"/>
</dbReference>
<evidence type="ECO:0000256" key="13">
    <source>
        <dbReference type="RuleBase" id="RU365030"/>
    </source>
</evidence>
<evidence type="ECO:0000256" key="11">
    <source>
        <dbReference type="ARBA" id="ARBA00023136"/>
    </source>
</evidence>
<dbReference type="FunFam" id="2.30.30.380:FF:000001">
    <property type="entry name" value="Protein transport protein SEC23"/>
    <property type="match status" value="1"/>
</dbReference>
<organism evidence="19 20">
    <name type="scientific">Atta colombica</name>
    <dbReference type="NCBI Taxonomy" id="520822"/>
    <lineage>
        <taxon>Eukaryota</taxon>
        <taxon>Metazoa</taxon>
        <taxon>Ecdysozoa</taxon>
        <taxon>Arthropoda</taxon>
        <taxon>Hexapoda</taxon>
        <taxon>Insecta</taxon>
        <taxon>Pterygota</taxon>
        <taxon>Neoptera</taxon>
        <taxon>Endopterygota</taxon>
        <taxon>Hymenoptera</taxon>
        <taxon>Apocrita</taxon>
        <taxon>Aculeata</taxon>
        <taxon>Formicoidea</taxon>
        <taxon>Formicidae</taxon>
        <taxon>Myrmicinae</taxon>
        <taxon>Atta</taxon>
    </lineage>
</organism>
<dbReference type="Proteomes" id="UP000078540">
    <property type="component" value="Unassembled WGS sequence"/>
</dbReference>
<protein>
    <recommendedName>
        <fullName evidence="13">Protein transport protein SEC23</fullName>
    </recommendedName>
</protein>
<evidence type="ECO:0000256" key="6">
    <source>
        <dbReference type="ARBA" id="ARBA00022824"/>
    </source>
</evidence>
<dbReference type="GO" id="GO:0008270">
    <property type="term" value="F:zinc ion binding"/>
    <property type="evidence" value="ECO:0007669"/>
    <property type="project" value="InterPro"/>
</dbReference>
<dbReference type="SUPFAM" id="SSF81811">
    <property type="entry name" value="Helical domain of Sec23/24"/>
    <property type="match status" value="1"/>
</dbReference>
<evidence type="ECO:0000256" key="12">
    <source>
        <dbReference type="ARBA" id="ARBA00023329"/>
    </source>
</evidence>
<dbReference type="SUPFAM" id="SSF82754">
    <property type="entry name" value="C-terminal, gelsolin-like domain of Sec23/24"/>
    <property type="match status" value="1"/>
</dbReference>
<dbReference type="InterPro" id="IPR037364">
    <property type="entry name" value="Sec23"/>
</dbReference>
<evidence type="ECO:0000259" key="16">
    <source>
        <dbReference type="Pfam" id="PF04811"/>
    </source>
</evidence>
<dbReference type="Gene3D" id="2.30.30.380">
    <property type="entry name" value="Zn-finger domain of Sec23/24"/>
    <property type="match status" value="1"/>
</dbReference>
<dbReference type="Gene3D" id="3.40.20.10">
    <property type="entry name" value="Severin"/>
    <property type="match status" value="2"/>
</dbReference>
<keyword evidence="5 13" id="KW-0479">Metal-binding</keyword>
<evidence type="ECO:0000256" key="9">
    <source>
        <dbReference type="ARBA" id="ARBA00022927"/>
    </source>
</evidence>
<evidence type="ECO:0000256" key="4">
    <source>
        <dbReference type="ARBA" id="ARBA00022490"/>
    </source>
</evidence>
<keyword evidence="4 13" id="KW-0963">Cytoplasm</keyword>
<dbReference type="FunFam" id="2.60.40.1670:FF:000006">
    <property type="entry name" value="Protein transport protein SEC23"/>
    <property type="match status" value="1"/>
</dbReference>
<dbReference type="InterPro" id="IPR006900">
    <property type="entry name" value="Sec23/24_helical_dom"/>
</dbReference>
<evidence type="ECO:0000256" key="8">
    <source>
        <dbReference type="ARBA" id="ARBA00022892"/>
    </source>
</evidence>
<dbReference type="AlphaFoldDB" id="A0A151I608"/>
<dbReference type="Pfam" id="PF04815">
    <property type="entry name" value="Sec23_helical"/>
    <property type="match status" value="1"/>
</dbReference>
<comment type="subcellular location">
    <subcellularLocation>
        <location evidence="13">Cytoplasmic vesicle</location>
        <location evidence="13">COPII-coated vesicle membrane</location>
        <topology evidence="13">Peripheral membrane protein</topology>
        <orientation evidence="13">Cytoplasmic side</orientation>
    </subcellularLocation>
    <subcellularLocation>
        <location evidence="13">Endoplasmic reticulum membrane</location>
        <topology evidence="13">Peripheral membrane protein</topology>
        <orientation evidence="13">Cytoplasmic side</orientation>
    </subcellularLocation>
    <subcellularLocation>
        <location evidence="1">Golgi apparatus membrane</location>
    </subcellularLocation>
</comment>
<dbReference type="SUPFAM" id="SSF81995">
    <property type="entry name" value="beta-sandwich domain of Sec23/24"/>
    <property type="match status" value="1"/>
</dbReference>
<evidence type="ECO:0000313" key="20">
    <source>
        <dbReference type="Proteomes" id="UP000078540"/>
    </source>
</evidence>
<evidence type="ECO:0000256" key="10">
    <source>
        <dbReference type="ARBA" id="ARBA00023034"/>
    </source>
</evidence>
<feature type="domain" description="Sec23/Sec24 trunk" evidence="16">
    <location>
        <begin position="128"/>
        <end position="393"/>
    </location>
</feature>
<comment type="function">
    <text evidence="13">Component of the coat protein complex II (COPII) which promotes the formation of transport vesicles from the endoplasmic reticulum (ER). The coat has two main functions, the physical deformation of the endoplasmic reticulum membrane into vesicles and the selection of cargo molecules.</text>
</comment>
<evidence type="ECO:0000256" key="2">
    <source>
        <dbReference type="ARBA" id="ARBA00009210"/>
    </source>
</evidence>
<dbReference type="InterPro" id="IPR036175">
    <property type="entry name" value="Sec23/24_helical_dom_sf"/>
</dbReference>
<evidence type="ECO:0000259" key="14">
    <source>
        <dbReference type="Pfam" id="PF00626"/>
    </source>
</evidence>
<dbReference type="Pfam" id="PF04811">
    <property type="entry name" value="Sec23_trunk"/>
    <property type="match status" value="1"/>
</dbReference>
<dbReference type="STRING" id="520822.A0A151I608"/>
<evidence type="ECO:0000259" key="17">
    <source>
        <dbReference type="Pfam" id="PF04815"/>
    </source>
</evidence>
<evidence type="ECO:0000256" key="3">
    <source>
        <dbReference type="ARBA" id="ARBA00022448"/>
    </source>
</evidence>
<dbReference type="EMBL" id="KQ976413">
    <property type="protein sequence ID" value="KYM90359.1"/>
    <property type="molecule type" value="Genomic_DNA"/>
</dbReference>
<feature type="domain" description="Sec23/Sec24 helical" evidence="17">
    <location>
        <begin position="520"/>
        <end position="618"/>
    </location>
</feature>
<proteinExistence type="inferred from homology"/>
<reference evidence="19 20" key="1">
    <citation type="submission" date="2015-09" db="EMBL/GenBank/DDBJ databases">
        <title>Atta colombica WGS genome.</title>
        <authorList>
            <person name="Nygaard S."/>
            <person name="Hu H."/>
            <person name="Boomsma J."/>
            <person name="Zhang G."/>
        </authorList>
    </citation>
    <scope>NUCLEOTIDE SEQUENCE [LARGE SCALE GENOMIC DNA]</scope>
    <source>
        <strain evidence="19">Treedump-2</strain>
        <tissue evidence="19">Whole body</tissue>
    </source>
</reference>
<dbReference type="InterPro" id="IPR036180">
    <property type="entry name" value="Gelsolin-like_dom_sf"/>
</dbReference>
<dbReference type="SUPFAM" id="SSF82919">
    <property type="entry name" value="Zn-finger domain of Sec23/24"/>
    <property type="match status" value="1"/>
</dbReference>
<dbReference type="GO" id="GO:0005096">
    <property type="term" value="F:GTPase activator activity"/>
    <property type="evidence" value="ECO:0007669"/>
    <property type="project" value="TreeGrafter"/>
</dbReference>
<dbReference type="Gene3D" id="3.40.50.410">
    <property type="entry name" value="von Willebrand factor, type A domain"/>
    <property type="match status" value="1"/>
</dbReference>
<dbReference type="GO" id="GO:0070971">
    <property type="term" value="C:endoplasmic reticulum exit site"/>
    <property type="evidence" value="ECO:0007669"/>
    <property type="project" value="TreeGrafter"/>
</dbReference>
<evidence type="ECO:0000259" key="18">
    <source>
        <dbReference type="Pfam" id="PF08033"/>
    </source>
</evidence>
<dbReference type="InterPro" id="IPR037550">
    <property type="entry name" value="Sec23_C"/>
</dbReference>
<dbReference type="InterPro" id="IPR007123">
    <property type="entry name" value="Gelsolin-like_dom"/>
</dbReference>
<dbReference type="Pfam" id="PF04810">
    <property type="entry name" value="zf-Sec23_Sec24"/>
    <property type="match status" value="1"/>
</dbReference>
<dbReference type="FunFam" id="1.20.120.730:FF:000001">
    <property type="entry name" value="Protein transport protein SEC23"/>
    <property type="match status" value="1"/>
</dbReference>
<keyword evidence="3 13" id="KW-0813">Transport</keyword>
<dbReference type="GO" id="GO:0090110">
    <property type="term" value="P:COPII-coated vesicle cargo loading"/>
    <property type="evidence" value="ECO:0007669"/>
    <property type="project" value="TreeGrafter"/>
</dbReference>
<dbReference type="Pfam" id="PF00626">
    <property type="entry name" value="Gelsolin"/>
    <property type="match status" value="1"/>
</dbReference>
<dbReference type="InterPro" id="IPR036465">
    <property type="entry name" value="vWFA_dom_sf"/>
</dbReference>
<dbReference type="CDD" id="cd11287">
    <property type="entry name" value="Sec23_C"/>
    <property type="match status" value="1"/>
</dbReference>
<gene>
    <name evidence="19" type="ORF">ALC53_01791</name>
</gene>
<dbReference type="InterPro" id="IPR036174">
    <property type="entry name" value="Znf_Sec23_Sec24_sf"/>
</dbReference>
<dbReference type="FunFam" id="3.40.50.410:FF:000008">
    <property type="entry name" value="Protein transport protein SEC23"/>
    <property type="match status" value="1"/>
</dbReference>
<dbReference type="Gene3D" id="2.60.40.1670">
    <property type="entry name" value="beta-sandwich domain of Sec23/24"/>
    <property type="match status" value="1"/>
</dbReference>
<feature type="domain" description="Sec23/Sec24 beta-sandwich" evidence="18">
    <location>
        <begin position="403"/>
        <end position="506"/>
    </location>
</feature>